<evidence type="ECO:0000313" key="1">
    <source>
        <dbReference type="Proteomes" id="UP000887580"/>
    </source>
</evidence>
<evidence type="ECO:0000313" key="2">
    <source>
        <dbReference type="WBParaSite" id="PS1159_v2.g989.t1"/>
    </source>
</evidence>
<protein>
    <submittedName>
        <fullName evidence="2">Uncharacterized protein</fullName>
    </submittedName>
</protein>
<proteinExistence type="predicted"/>
<name>A0AC35GYG8_9BILA</name>
<reference evidence="2" key="1">
    <citation type="submission" date="2022-11" db="UniProtKB">
        <authorList>
            <consortium name="WormBaseParasite"/>
        </authorList>
    </citation>
    <scope>IDENTIFICATION</scope>
</reference>
<dbReference type="WBParaSite" id="PS1159_v2.g989.t1">
    <property type="protein sequence ID" value="PS1159_v2.g989.t1"/>
    <property type="gene ID" value="PS1159_v2.g989"/>
</dbReference>
<accession>A0AC35GYG8</accession>
<dbReference type="Proteomes" id="UP000887580">
    <property type="component" value="Unplaced"/>
</dbReference>
<organism evidence="1 2">
    <name type="scientific">Panagrolaimus sp. PS1159</name>
    <dbReference type="NCBI Taxonomy" id="55785"/>
    <lineage>
        <taxon>Eukaryota</taxon>
        <taxon>Metazoa</taxon>
        <taxon>Ecdysozoa</taxon>
        <taxon>Nematoda</taxon>
        <taxon>Chromadorea</taxon>
        <taxon>Rhabditida</taxon>
        <taxon>Tylenchina</taxon>
        <taxon>Panagrolaimomorpha</taxon>
        <taxon>Panagrolaimoidea</taxon>
        <taxon>Panagrolaimidae</taxon>
        <taxon>Panagrolaimus</taxon>
    </lineage>
</organism>
<sequence>MECYRQEVQSLEAQTAASKTFRGSAIVTSSKIPRKRSQQESGFGKPSDFVAKTSRAEVYEPQPSSTLPAPSTAT</sequence>